<dbReference type="SUPFAM" id="SSF51717">
    <property type="entry name" value="Dihydropteroate synthetase-like"/>
    <property type="match status" value="1"/>
</dbReference>
<dbReference type="GO" id="GO:0016114">
    <property type="term" value="P:terpenoid biosynthetic process"/>
    <property type="evidence" value="ECO:0007669"/>
    <property type="project" value="InterPro"/>
</dbReference>
<dbReference type="Gene3D" id="3.20.20.20">
    <property type="entry name" value="Dihydropteroate synthase-like"/>
    <property type="match status" value="1"/>
</dbReference>
<name>X1SAX1_9ZZZZ</name>
<dbReference type="InterPro" id="IPR011005">
    <property type="entry name" value="Dihydropteroate_synth-like_sf"/>
</dbReference>
<sequence length="193" mass="21663">MIRRRETKEIEIGNRVIGGGNPILVQSMTNTHTGDLKRTLKQIKELEKADCDIVRVAVPDEESCRNIGFLKENVKIPLVADIHYDYRLAIMAIERGADKVRINPGNIGKRKNIKKIVKKAKERGIPIRIGINAGSLEKDLWKKYGSPVPEALVESTLRNIEIVESFGFHNIVISIKSSSVLDTLEANRVISQK</sequence>
<dbReference type="Pfam" id="PF04551">
    <property type="entry name" value="GcpE"/>
    <property type="match status" value="1"/>
</dbReference>
<keyword evidence="2" id="KW-0004">4Fe-4S</keyword>
<evidence type="ECO:0000259" key="3">
    <source>
        <dbReference type="Pfam" id="PF04551"/>
    </source>
</evidence>
<dbReference type="AlphaFoldDB" id="X1SAX1"/>
<feature type="domain" description="IspG TIM-barrel" evidence="3">
    <location>
        <begin position="7"/>
        <end position="193"/>
    </location>
</feature>
<keyword evidence="2" id="KW-0479">Metal-binding</keyword>
<proteinExistence type="predicted"/>
<dbReference type="InterPro" id="IPR004588">
    <property type="entry name" value="IspG_bac-typ"/>
</dbReference>
<dbReference type="GO" id="GO:0051539">
    <property type="term" value="F:4 iron, 4 sulfur cluster binding"/>
    <property type="evidence" value="ECO:0007669"/>
    <property type="project" value="UniProtKB-KW"/>
</dbReference>
<dbReference type="EMBL" id="BARW01020304">
    <property type="protein sequence ID" value="GAI90118.1"/>
    <property type="molecule type" value="Genomic_DNA"/>
</dbReference>
<feature type="non-terminal residue" evidence="4">
    <location>
        <position position="193"/>
    </location>
</feature>
<evidence type="ECO:0000313" key="4">
    <source>
        <dbReference type="EMBL" id="GAI90118.1"/>
    </source>
</evidence>
<reference evidence="4" key="1">
    <citation type="journal article" date="2014" name="Front. Microbiol.">
        <title>High frequency of phylogenetically diverse reductive dehalogenase-homologous genes in deep subseafloor sedimentary metagenomes.</title>
        <authorList>
            <person name="Kawai M."/>
            <person name="Futagami T."/>
            <person name="Toyoda A."/>
            <person name="Takaki Y."/>
            <person name="Nishi S."/>
            <person name="Hori S."/>
            <person name="Arai W."/>
            <person name="Tsubouchi T."/>
            <person name="Morono Y."/>
            <person name="Uchiyama I."/>
            <person name="Ito T."/>
            <person name="Fujiyama A."/>
            <person name="Inagaki F."/>
            <person name="Takami H."/>
        </authorList>
    </citation>
    <scope>NUCLEOTIDE SEQUENCE</scope>
    <source>
        <strain evidence="4">Expedition CK06-06</strain>
    </source>
</reference>
<dbReference type="InterPro" id="IPR058578">
    <property type="entry name" value="IspG_TIM"/>
</dbReference>
<organism evidence="4">
    <name type="scientific">marine sediment metagenome</name>
    <dbReference type="NCBI Taxonomy" id="412755"/>
    <lineage>
        <taxon>unclassified sequences</taxon>
        <taxon>metagenomes</taxon>
        <taxon>ecological metagenomes</taxon>
    </lineage>
</organism>
<dbReference type="GO" id="GO:0046429">
    <property type="term" value="F:4-hydroxy-3-methylbut-2-en-1-yl diphosphate synthase activity (ferredoxin)"/>
    <property type="evidence" value="ECO:0007669"/>
    <property type="project" value="InterPro"/>
</dbReference>
<evidence type="ECO:0000256" key="1">
    <source>
        <dbReference type="ARBA" id="ARBA00001966"/>
    </source>
</evidence>
<keyword evidence="2" id="KW-0408">Iron</keyword>
<gene>
    <name evidence="4" type="ORF">S12H4_34332</name>
</gene>
<dbReference type="GO" id="GO:0019288">
    <property type="term" value="P:isopentenyl diphosphate biosynthetic process, methylerythritol 4-phosphate pathway"/>
    <property type="evidence" value="ECO:0007669"/>
    <property type="project" value="TreeGrafter"/>
</dbReference>
<comment type="cofactor">
    <cofactor evidence="1">
        <name>[4Fe-4S] cluster</name>
        <dbReference type="ChEBI" id="CHEBI:49883"/>
    </cofactor>
</comment>
<comment type="caution">
    <text evidence="4">The sequence shown here is derived from an EMBL/GenBank/DDBJ whole genome shotgun (WGS) entry which is preliminary data.</text>
</comment>
<evidence type="ECO:0000256" key="2">
    <source>
        <dbReference type="ARBA" id="ARBA00022485"/>
    </source>
</evidence>
<keyword evidence="2" id="KW-0411">Iron-sulfur</keyword>
<dbReference type="PANTHER" id="PTHR30454:SF0">
    <property type="entry name" value="4-HYDROXY-3-METHYLBUT-2-EN-1-YL DIPHOSPHATE SYNTHASE (FERREDOXIN), CHLOROPLASTIC"/>
    <property type="match status" value="1"/>
</dbReference>
<accession>X1SAX1</accession>
<dbReference type="PANTHER" id="PTHR30454">
    <property type="entry name" value="4-HYDROXY-3-METHYLBUT-2-EN-1-YL DIPHOSPHATE SYNTHASE"/>
    <property type="match status" value="1"/>
</dbReference>
<protein>
    <recommendedName>
        <fullName evidence="3">IspG TIM-barrel domain-containing protein</fullName>
    </recommendedName>
</protein>